<dbReference type="AlphaFoldDB" id="A0A1C4GZU5"/>
<feature type="transmembrane region" description="Helical" evidence="8">
    <location>
        <begin position="47"/>
        <end position="66"/>
    </location>
</feature>
<comment type="similarity">
    <text evidence="2 7">Belongs to the MIP/aquaporin (TC 1.A.8) family.</text>
</comment>
<evidence type="ECO:0000256" key="3">
    <source>
        <dbReference type="ARBA" id="ARBA00022448"/>
    </source>
</evidence>
<dbReference type="InterPro" id="IPR000425">
    <property type="entry name" value="MIP"/>
</dbReference>
<dbReference type="PRINTS" id="PR00783">
    <property type="entry name" value="MINTRINSICP"/>
</dbReference>
<dbReference type="OrthoDB" id="9807293at2"/>
<keyword evidence="5 8" id="KW-1133">Transmembrane helix</keyword>
<dbReference type="PANTHER" id="PTHR43829">
    <property type="entry name" value="AQUAPORIN OR AQUAGLYCEROPORIN RELATED"/>
    <property type="match status" value="1"/>
</dbReference>
<protein>
    <submittedName>
        <fullName evidence="9">Glycerol uptake facilitator protein</fullName>
    </submittedName>
</protein>
<feature type="transmembrane region" description="Helical" evidence="8">
    <location>
        <begin position="9"/>
        <end position="27"/>
    </location>
</feature>
<dbReference type="STRING" id="1505727.GA0061077_0129"/>
<keyword evidence="6 8" id="KW-0472">Membrane</keyword>
<dbReference type="InterPro" id="IPR023271">
    <property type="entry name" value="Aquaporin-like"/>
</dbReference>
<dbReference type="CDD" id="cd00333">
    <property type="entry name" value="MIP"/>
    <property type="match status" value="1"/>
</dbReference>
<evidence type="ECO:0000313" key="10">
    <source>
        <dbReference type="Proteomes" id="UP000242610"/>
    </source>
</evidence>
<comment type="subcellular location">
    <subcellularLocation>
        <location evidence="1">Membrane</location>
        <topology evidence="1">Multi-pass membrane protein</topology>
    </subcellularLocation>
</comment>
<keyword evidence="3 7" id="KW-0813">Transport</keyword>
<evidence type="ECO:0000256" key="8">
    <source>
        <dbReference type="SAM" id="Phobius"/>
    </source>
</evidence>
<evidence type="ECO:0000256" key="1">
    <source>
        <dbReference type="ARBA" id="ARBA00004141"/>
    </source>
</evidence>
<dbReference type="GO" id="GO:0015254">
    <property type="term" value="F:glycerol channel activity"/>
    <property type="evidence" value="ECO:0007669"/>
    <property type="project" value="TreeGrafter"/>
</dbReference>
<dbReference type="GO" id="GO:0005886">
    <property type="term" value="C:plasma membrane"/>
    <property type="evidence" value="ECO:0007669"/>
    <property type="project" value="TreeGrafter"/>
</dbReference>
<evidence type="ECO:0000313" key="9">
    <source>
        <dbReference type="EMBL" id="SCC78161.1"/>
    </source>
</evidence>
<keyword evidence="4 7" id="KW-0812">Transmembrane</keyword>
<reference evidence="10" key="1">
    <citation type="submission" date="2016-08" db="EMBL/GenBank/DDBJ databases">
        <authorList>
            <person name="Varghese N."/>
            <person name="Submissions Spin"/>
        </authorList>
    </citation>
    <scope>NUCLEOTIDE SEQUENCE [LARGE SCALE GENOMIC DNA]</scope>
    <source>
        <strain evidence="10">R-52791</strain>
    </source>
</reference>
<evidence type="ECO:0000256" key="2">
    <source>
        <dbReference type="ARBA" id="ARBA00006175"/>
    </source>
</evidence>
<dbReference type="PANTHER" id="PTHR43829:SF9">
    <property type="entry name" value="AQUAPORIN-9"/>
    <property type="match status" value="1"/>
</dbReference>
<feature type="transmembrane region" description="Helical" evidence="8">
    <location>
        <begin position="167"/>
        <end position="186"/>
    </location>
</feature>
<name>A0A1C4GZU5_9BIFI</name>
<gene>
    <name evidence="9" type="ORF">GA0061077_0129</name>
</gene>
<dbReference type="InterPro" id="IPR050363">
    <property type="entry name" value="MIP/Aquaporin"/>
</dbReference>
<dbReference type="Proteomes" id="UP000242610">
    <property type="component" value="Unassembled WGS sequence"/>
</dbReference>
<dbReference type="NCBIfam" id="TIGR00861">
    <property type="entry name" value="MIP"/>
    <property type="match status" value="1"/>
</dbReference>
<evidence type="ECO:0000256" key="5">
    <source>
        <dbReference type="ARBA" id="ARBA00022989"/>
    </source>
</evidence>
<dbReference type="SUPFAM" id="SSF81338">
    <property type="entry name" value="Aquaporin-like"/>
    <property type="match status" value="1"/>
</dbReference>
<organism evidence="9 10">
    <name type="scientific">Bifidobacterium commune</name>
    <dbReference type="NCBI Taxonomy" id="1505727"/>
    <lineage>
        <taxon>Bacteria</taxon>
        <taxon>Bacillati</taxon>
        <taxon>Actinomycetota</taxon>
        <taxon>Actinomycetes</taxon>
        <taxon>Bifidobacteriales</taxon>
        <taxon>Bifidobacteriaceae</taxon>
        <taxon>Bifidobacterium</taxon>
    </lineage>
</organism>
<evidence type="ECO:0000256" key="4">
    <source>
        <dbReference type="ARBA" id="ARBA00022692"/>
    </source>
</evidence>
<dbReference type="InterPro" id="IPR022357">
    <property type="entry name" value="MIP_CS"/>
</dbReference>
<dbReference type="Pfam" id="PF00230">
    <property type="entry name" value="MIP"/>
    <property type="match status" value="1"/>
</dbReference>
<dbReference type="PROSITE" id="PS00221">
    <property type="entry name" value="MIP"/>
    <property type="match status" value="1"/>
</dbReference>
<dbReference type="EMBL" id="FMBL01000001">
    <property type="protein sequence ID" value="SCC78161.1"/>
    <property type="molecule type" value="Genomic_DNA"/>
</dbReference>
<accession>A0A1C4GZU5</accession>
<evidence type="ECO:0000256" key="6">
    <source>
        <dbReference type="ARBA" id="ARBA00023136"/>
    </source>
</evidence>
<sequence length="243" mass="25876">MEFTFLQKLAAEFLGTMILLILGNGSVANTDLKGTKGHASGWLNIALGYGMGVMVPVMMFGGVSGSHINPAMTLAQAFTGLFPWSQVLPYIVAQLLGAFVGQLIVFIIYMPHFEAETNPDLIFGCFSTSDATGNKINYFLTELLATAVLVFASVACLKLPWGQENPAVAAIILGLIITAMVTSMGGPTGCALNPARDLMPRVLHQILPIANKGTSRWEEAWIPVVAPIVGAIIGLGLFKICFM</sequence>
<feature type="transmembrane region" description="Helical" evidence="8">
    <location>
        <begin position="136"/>
        <end position="155"/>
    </location>
</feature>
<evidence type="ECO:0000256" key="7">
    <source>
        <dbReference type="RuleBase" id="RU000477"/>
    </source>
</evidence>
<feature type="transmembrane region" description="Helical" evidence="8">
    <location>
        <begin position="87"/>
        <end position="110"/>
    </location>
</feature>
<feature type="transmembrane region" description="Helical" evidence="8">
    <location>
        <begin position="220"/>
        <end position="242"/>
    </location>
</feature>
<proteinExistence type="inferred from homology"/>
<dbReference type="RefSeq" id="WP_091847018.1">
    <property type="nucleotide sequence ID" value="NZ_FMBL01000001.1"/>
</dbReference>
<keyword evidence="10" id="KW-1185">Reference proteome</keyword>
<dbReference type="Gene3D" id="1.20.1080.10">
    <property type="entry name" value="Glycerol uptake facilitator protein"/>
    <property type="match status" value="1"/>
</dbReference>